<dbReference type="PANTHER" id="PTHR16299:SF2">
    <property type="entry name" value="CENTROSOMAL PROTEIN KIZUNA"/>
    <property type="match status" value="1"/>
</dbReference>
<feature type="region of interest" description="Disordered" evidence="11">
    <location>
        <begin position="204"/>
        <end position="264"/>
    </location>
</feature>
<comment type="subcellular location">
    <subcellularLocation>
        <location evidence="1">Cytoplasm</location>
        <location evidence="1">Cytoskeleton</location>
        <location evidence="1">Cilium basal body</location>
    </subcellularLocation>
    <subcellularLocation>
        <location evidence="2">Cytoplasm</location>
        <location evidence="2">Cytoskeleton</location>
        <location evidence="2">Microtubule organizing center</location>
        <location evidence="2">Centrosome</location>
    </subcellularLocation>
</comment>
<dbReference type="AlphaFoldDB" id="A0A267EWB1"/>
<feature type="compositionally biased region" description="Polar residues" evidence="11">
    <location>
        <begin position="141"/>
        <end position="153"/>
    </location>
</feature>
<feature type="compositionally biased region" description="Polar residues" evidence="11">
    <location>
        <begin position="204"/>
        <end position="215"/>
    </location>
</feature>
<feature type="compositionally biased region" description="Polar residues" evidence="11">
    <location>
        <begin position="689"/>
        <end position="700"/>
    </location>
</feature>
<feature type="region of interest" description="Disordered" evidence="11">
    <location>
        <begin position="442"/>
        <end position="522"/>
    </location>
</feature>
<dbReference type="GO" id="GO:0007051">
    <property type="term" value="P:spindle organization"/>
    <property type="evidence" value="ECO:0007669"/>
    <property type="project" value="InterPro"/>
</dbReference>
<dbReference type="Proteomes" id="UP000215902">
    <property type="component" value="Unassembled WGS sequence"/>
</dbReference>
<feature type="compositionally biased region" description="Acidic residues" evidence="11">
    <location>
        <begin position="708"/>
        <end position="719"/>
    </location>
</feature>
<feature type="compositionally biased region" description="Acidic residues" evidence="11">
    <location>
        <begin position="500"/>
        <end position="513"/>
    </location>
</feature>
<evidence type="ECO:0000256" key="6">
    <source>
        <dbReference type="ARBA" id="ARBA00023212"/>
    </source>
</evidence>
<feature type="region of interest" description="Disordered" evidence="11">
    <location>
        <begin position="616"/>
        <end position="719"/>
    </location>
</feature>
<feature type="coiled-coil region" evidence="10">
    <location>
        <begin position="64"/>
        <end position="91"/>
    </location>
</feature>
<evidence type="ECO:0000256" key="3">
    <source>
        <dbReference type="ARBA" id="ARBA00010767"/>
    </source>
</evidence>
<keyword evidence="6" id="KW-0206">Cytoskeleton</keyword>
<organism evidence="12 13">
    <name type="scientific">Macrostomum lignano</name>
    <dbReference type="NCBI Taxonomy" id="282301"/>
    <lineage>
        <taxon>Eukaryota</taxon>
        <taxon>Metazoa</taxon>
        <taxon>Spiralia</taxon>
        <taxon>Lophotrochozoa</taxon>
        <taxon>Platyhelminthes</taxon>
        <taxon>Rhabditophora</taxon>
        <taxon>Macrostomorpha</taxon>
        <taxon>Macrostomida</taxon>
        <taxon>Macrostomidae</taxon>
        <taxon>Macrostomum</taxon>
    </lineage>
</organism>
<evidence type="ECO:0000256" key="10">
    <source>
        <dbReference type="SAM" id="Coils"/>
    </source>
</evidence>
<sequence>MASVEYLKSTAQLQESILNCESERLNMEQKLKALKSGSGGATSTALSGYYQDLCQRETSMHHRAQQLLADLERAETTLRSLDRRAGQLRAKRDAILAEHGPRWRDDVIDYLRRQTSTESLEKSAPPAAASGASTGANLATRSSATLKESSGLDTGSVPPLHLSQLSRSGGASTAAAKAAASGGGGGGWNTSGALLGLTESTMDSTGFSKSGSQLGDTARQKTPRGKTLELATSNEQQQQQQQPRPPPAPAPSTTKSATTDSVDSTAEGLSDLTLTGLHCLLDFVDSEMKRAQPRILAGYYATSAPSDALRAEICSAANSGGGLPSHVSAVSATALLLEELDLLVATRLPGGCVFTEQLVSALSGVSDPRQLDRQIDMNIGDAEARSLWRRLLRHMRRLKQRTGRSALDVARLFCPSLLPQSSPASVSDRLVNEAVRILNLPAGGNGEDLRDIDEGEDDDDDDEESVTIASDRRPHPKPQPEPQRPVVGESMQATAGSFVEEADDEEDEDDDNGGFDVEIAGGGKPAAAVRVGGGDSLNVTGNPELRASSSDSHVRAYAAALQDDSADESSITELTMQSGTNRSGFFSHDSPQPNLKGSNAYQKLLQGALGASANLSKSFDDQTTPTSKAPAAPAGSAARSKEPQVESGDKLWSPQPLANKDDNDLESDIDSELENSFRLRLSGGGTLKSHLTASGQVTQQKPPPTHAEDEDEDFGGFYD</sequence>
<evidence type="ECO:0000256" key="8">
    <source>
        <dbReference type="ARBA" id="ARBA00024919"/>
    </source>
</evidence>
<accession>A0A267EWB1</accession>
<dbReference type="EMBL" id="NIVC01001677">
    <property type="protein sequence ID" value="PAA65167.1"/>
    <property type="molecule type" value="Genomic_DNA"/>
</dbReference>
<evidence type="ECO:0000256" key="9">
    <source>
        <dbReference type="ARBA" id="ARBA00031153"/>
    </source>
</evidence>
<feature type="compositionally biased region" description="Polar residues" evidence="11">
    <location>
        <begin position="568"/>
        <end position="599"/>
    </location>
</feature>
<feature type="compositionally biased region" description="Low complexity" evidence="11">
    <location>
        <begin position="623"/>
        <end position="638"/>
    </location>
</feature>
<protein>
    <recommendedName>
        <fullName evidence="4">Centrosomal protein kizuna</fullName>
    </recommendedName>
    <alternativeName>
        <fullName evidence="9">Polo-like kinase 1 substrate 1</fullName>
    </alternativeName>
</protein>
<evidence type="ECO:0000313" key="12">
    <source>
        <dbReference type="EMBL" id="PAA65167.1"/>
    </source>
</evidence>
<comment type="caution">
    <text evidence="12">The sequence shown here is derived from an EMBL/GenBank/DDBJ whole genome shotgun (WGS) entry which is preliminary data.</text>
</comment>
<comment type="function">
    <text evidence="8">Centrosomal protein required for establishing a robust mitotic centrosome architecture that can endure the forces that converge on the centrosomes during spindle formation. Required for stabilizing the expanded pericentriolar material around the centriole.</text>
</comment>
<evidence type="ECO:0000256" key="5">
    <source>
        <dbReference type="ARBA" id="ARBA00022490"/>
    </source>
</evidence>
<keyword evidence="10" id="KW-0175">Coiled coil</keyword>
<feature type="compositionally biased region" description="Low complexity" evidence="11">
    <location>
        <begin position="124"/>
        <end position="140"/>
    </location>
</feature>
<evidence type="ECO:0000256" key="2">
    <source>
        <dbReference type="ARBA" id="ARBA00004300"/>
    </source>
</evidence>
<evidence type="ECO:0000313" key="13">
    <source>
        <dbReference type="Proteomes" id="UP000215902"/>
    </source>
</evidence>
<feature type="compositionally biased region" description="Polar residues" evidence="11">
    <location>
        <begin position="252"/>
        <end position="264"/>
    </location>
</feature>
<evidence type="ECO:0000256" key="11">
    <source>
        <dbReference type="SAM" id="MobiDB-lite"/>
    </source>
</evidence>
<feature type="compositionally biased region" description="Acidic residues" evidence="11">
    <location>
        <begin position="663"/>
        <end position="673"/>
    </location>
</feature>
<gene>
    <name evidence="12" type="ORF">BOX15_Mlig015471g1</name>
</gene>
<dbReference type="GO" id="GO:0005813">
    <property type="term" value="C:centrosome"/>
    <property type="evidence" value="ECO:0007669"/>
    <property type="project" value="UniProtKB-SubCell"/>
</dbReference>
<feature type="compositionally biased region" description="Acidic residues" evidence="11">
    <location>
        <begin position="450"/>
        <end position="465"/>
    </location>
</feature>
<dbReference type="PANTHER" id="PTHR16299">
    <property type="entry name" value="CENTROSOMAL PROTEIN KIZUNA"/>
    <property type="match status" value="1"/>
</dbReference>
<keyword evidence="7" id="KW-0966">Cell projection</keyword>
<keyword evidence="5" id="KW-0963">Cytoplasm</keyword>
<keyword evidence="13" id="KW-1185">Reference proteome</keyword>
<proteinExistence type="inferred from homology"/>
<feature type="region of interest" description="Disordered" evidence="11">
    <location>
        <begin position="117"/>
        <end position="168"/>
    </location>
</feature>
<evidence type="ECO:0000256" key="7">
    <source>
        <dbReference type="ARBA" id="ARBA00023273"/>
    </source>
</evidence>
<comment type="similarity">
    <text evidence="3">Belongs to the kizuna family.</text>
</comment>
<feature type="region of interest" description="Disordered" evidence="11">
    <location>
        <begin position="560"/>
        <end position="599"/>
    </location>
</feature>
<reference evidence="12 13" key="1">
    <citation type="submission" date="2017-06" db="EMBL/GenBank/DDBJ databases">
        <title>A platform for efficient transgenesis in Macrostomum lignano, a flatworm model organism for stem cell research.</title>
        <authorList>
            <person name="Berezikov E."/>
        </authorList>
    </citation>
    <scope>NUCLEOTIDE SEQUENCE [LARGE SCALE GENOMIC DNA]</scope>
    <source>
        <strain evidence="12">DV1</strain>
        <tissue evidence="12">Whole organism</tissue>
    </source>
</reference>
<dbReference type="InterPro" id="IPR026742">
    <property type="entry name" value="Centrosomal_kizuma"/>
</dbReference>
<name>A0A267EWB1_9PLAT</name>
<feature type="compositionally biased region" description="Basic and acidic residues" evidence="11">
    <location>
        <begin position="639"/>
        <end position="649"/>
    </location>
</feature>
<evidence type="ECO:0000256" key="1">
    <source>
        <dbReference type="ARBA" id="ARBA00004120"/>
    </source>
</evidence>
<evidence type="ECO:0000256" key="4">
    <source>
        <dbReference type="ARBA" id="ARBA00013872"/>
    </source>
</evidence>